<dbReference type="InterPro" id="IPR017451">
    <property type="entry name" value="F-box-assoc_interact_dom"/>
</dbReference>
<dbReference type="Pfam" id="PF07734">
    <property type="entry name" value="FBA_1"/>
    <property type="match status" value="1"/>
</dbReference>
<comment type="caution">
    <text evidence="2">The sequence shown here is derived from an EMBL/GenBank/DDBJ whole genome shotgun (WGS) entry which is preliminary data.</text>
</comment>
<feature type="domain" description="F-box associated beta-propeller type 1" evidence="1">
    <location>
        <begin position="34"/>
        <end position="176"/>
    </location>
</feature>
<proteinExistence type="predicted"/>
<dbReference type="InterPro" id="IPR006527">
    <property type="entry name" value="F-box-assoc_dom_typ1"/>
</dbReference>
<keyword evidence="3" id="KW-1185">Reference proteome</keyword>
<dbReference type="EMBL" id="JASCZI010000028">
    <property type="protein sequence ID" value="MED6107177.1"/>
    <property type="molecule type" value="Genomic_DNA"/>
</dbReference>
<accession>A0ABU6Q5T6</accession>
<dbReference type="InterPro" id="IPR050796">
    <property type="entry name" value="SCF_F-box_component"/>
</dbReference>
<evidence type="ECO:0000313" key="3">
    <source>
        <dbReference type="Proteomes" id="UP001341840"/>
    </source>
</evidence>
<protein>
    <recommendedName>
        <fullName evidence="1">F-box associated beta-propeller type 1 domain-containing protein</fullName>
    </recommendedName>
</protein>
<evidence type="ECO:0000259" key="1">
    <source>
        <dbReference type="Pfam" id="PF07734"/>
    </source>
</evidence>
<dbReference type="PANTHER" id="PTHR31672">
    <property type="entry name" value="BNACNNG10540D PROTEIN"/>
    <property type="match status" value="1"/>
</dbReference>
<name>A0ABU6Q5T6_9FABA</name>
<organism evidence="2 3">
    <name type="scientific">Stylosanthes scabra</name>
    <dbReference type="NCBI Taxonomy" id="79078"/>
    <lineage>
        <taxon>Eukaryota</taxon>
        <taxon>Viridiplantae</taxon>
        <taxon>Streptophyta</taxon>
        <taxon>Embryophyta</taxon>
        <taxon>Tracheophyta</taxon>
        <taxon>Spermatophyta</taxon>
        <taxon>Magnoliopsida</taxon>
        <taxon>eudicotyledons</taxon>
        <taxon>Gunneridae</taxon>
        <taxon>Pentapetalae</taxon>
        <taxon>rosids</taxon>
        <taxon>fabids</taxon>
        <taxon>Fabales</taxon>
        <taxon>Fabaceae</taxon>
        <taxon>Papilionoideae</taxon>
        <taxon>50 kb inversion clade</taxon>
        <taxon>dalbergioids sensu lato</taxon>
        <taxon>Dalbergieae</taxon>
        <taxon>Pterocarpus clade</taxon>
        <taxon>Stylosanthes</taxon>
    </lineage>
</organism>
<dbReference type="Proteomes" id="UP001341840">
    <property type="component" value="Unassembled WGS sequence"/>
</dbReference>
<dbReference type="PANTHER" id="PTHR31672:SF13">
    <property type="entry name" value="F-BOX PROTEIN CPR30-LIKE"/>
    <property type="match status" value="1"/>
</dbReference>
<gene>
    <name evidence="2" type="ORF">PIB30_011445</name>
</gene>
<evidence type="ECO:0000313" key="2">
    <source>
        <dbReference type="EMBL" id="MED6107177.1"/>
    </source>
</evidence>
<sequence length="248" mass="28792">MIFRADLETRSQVQLNIPININQGMYTMVGSNHGILYLKLSQAGHHSRLMVWNPLTSRREYVFDEVKKRFNYKVCIYTFGFLADSMDYRVVHVYKRNFEDPNMSWTIYDPKKLDWSESISFKSCVSKLGPKHIIEKGVVHWIGWGGQELADPLKIITFDMNVNEFYEIDVPFHVLTNYNGHVGFVTQTRVELGIGIMYNPTMILGKDVFSVIETHGRFGCSNDAQRTEVIISKHKQEKDNPENLMSRT</sequence>
<dbReference type="NCBIfam" id="TIGR01640">
    <property type="entry name" value="F_box_assoc_1"/>
    <property type="match status" value="1"/>
</dbReference>
<reference evidence="2 3" key="1">
    <citation type="journal article" date="2023" name="Plants (Basel)">
        <title>Bridging the Gap: Combining Genomics and Transcriptomics Approaches to Understand Stylosanthes scabra, an Orphan Legume from the Brazilian Caatinga.</title>
        <authorList>
            <person name="Ferreira-Neto J.R.C."/>
            <person name="da Silva M.D."/>
            <person name="Binneck E."/>
            <person name="de Melo N.F."/>
            <person name="da Silva R.H."/>
            <person name="de Melo A.L.T.M."/>
            <person name="Pandolfi V."/>
            <person name="Bustamante F.O."/>
            <person name="Brasileiro-Vidal A.C."/>
            <person name="Benko-Iseppon A.M."/>
        </authorList>
    </citation>
    <scope>NUCLEOTIDE SEQUENCE [LARGE SCALE GENOMIC DNA]</scope>
    <source>
        <tissue evidence="2">Leaves</tissue>
    </source>
</reference>